<keyword evidence="2" id="KW-1185">Reference proteome</keyword>
<evidence type="ECO:0000313" key="2">
    <source>
        <dbReference type="Proteomes" id="UP000318081"/>
    </source>
</evidence>
<reference evidence="1 2" key="1">
    <citation type="submission" date="2019-02" db="EMBL/GenBank/DDBJ databases">
        <title>Deep-cultivation of Planctomycetes and their phenomic and genomic characterization uncovers novel biology.</title>
        <authorList>
            <person name="Wiegand S."/>
            <person name="Jogler M."/>
            <person name="Boedeker C."/>
            <person name="Pinto D."/>
            <person name="Vollmers J."/>
            <person name="Rivas-Marin E."/>
            <person name="Kohn T."/>
            <person name="Peeters S.H."/>
            <person name="Heuer A."/>
            <person name="Rast P."/>
            <person name="Oberbeckmann S."/>
            <person name="Bunk B."/>
            <person name="Jeske O."/>
            <person name="Meyerdierks A."/>
            <person name="Storesund J.E."/>
            <person name="Kallscheuer N."/>
            <person name="Luecker S."/>
            <person name="Lage O.M."/>
            <person name="Pohl T."/>
            <person name="Merkel B.J."/>
            <person name="Hornburger P."/>
            <person name="Mueller R.-W."/>
            <person name="Bruemmer F."/>
            <person name="Labrenz M."/>
            <person name="Spormann A.M."/>
            <person name="Op den Camp H."/>
            <person name="Overmann J."/>
            <person name="Amann R."/>
            <person name="Jetten M.S.M."/>
            <person name="Mascher T."/>
            <person name="Medema M.H."/>
            <person name="Devos D.P."/>
            <person name="Kaster A.-K."/>
            <person name="Ovreas L."/>
            <person name="Rohde M."/>
            <person name="Galperin M.Y."/>
            <person name="Jogler C."/>
        </authorList>
    </citation>
    <scope>NUCLEOTIDE SEQUENCE [LARGE SCALE GENOMIC DNA]</scope>
    <source>
        <strain evidence="1 2">TBK1r</strain>
    </source>
</reference>
<dbReference type="EMBL" id="CP036432">
    <property type="protein sequence ID" value="QDV88053.1"/>
    <property type="molecule type" value="Genomic_DNA"/>
</dbReference>
<dbReference type="RefSeq" id="WP_145220080.1">
    <property type="nucleotide sequence ID" value="NZ_CP036432.1"/>
</dbReference>
<evidence type="ECO:0000313" key="1">
    <source>
        <dbReference type="EMBL" id="QDV88053.1"/>
    </source>
</evidence>
<dbReference type="NCBIfam" id="TIGR04256">
    <property type="entry name" value="GxxExxY"/>
    <property type="match status" value="1"/>
</dbReference>
<proteinExistence type="predicted"/>
<organism evidence="1 2">
    <name type="scientific">Stieleria magnilauensis</name>
    <dbReference type="NCBI Taxonomy" id="2527963"/>
    <lineage>
        <taxon>Bacteria</taxon>
        <taxon>Pseudomonadati</taxon>
        <taxon>Planctomycetota</taxon>
        <taxon>Planctomycetia</taxon>
        <taxon>Pirellulales</taxon>
        <taxon>Pirellulaceae</taxon>
        <taxon>Stieleria</taxon>
    </lineage>
</organism>
<sequence length="261" mass="30393">MPISCPLAIRSPETDDFREFDYVVMRHAFETHKNLGRLADESICKVYFGQHLKESSFEVHREVPIDVAYETFHKQYLLDMVVNRFGVYEVKMASELTLEHEMQLLNYLLLLDLSRGKLINFRPQSVQYKFVNAPARRKSRQHFKVTVDRWTDQSCLRSKALGFLRDWGTGLALPLYTQAATHFLGGEFHAIRNIQMDRDGYPLGRQRFHMTSESEAFRITALAKGLGEYESNLRKLLRHSALDAIHWINITLSEVRLLSVE</sequence>
<dbReference type="Proteomes" id="UP000318081">
    <property type="component" value="Chromosome"/>
</dbReference>
<accession>A0ABX5Y1A4</accession>
<evidence type="ECO:0008006" key="3">
    <source>
        <dbReference type="Google" id="ProtNLM"/>
    </source>
</evidence>
<name>A0ABX5Y1A4_9BACT</name>
<gene>
    <name evidence="1" type="ORF">TBK1r_70850</name>
</gene>
<dbReference type="InterPro" id="IPR026350">
    <property type="entry name" value="GxxExxY"/>
</dbReference>
<protein>
    <recommendedName>
        <fullName evidence="3">GxxExxY protein</fullName>
    </recommendedName>
</protein>
<dbReference type="Pfam" id="PF13366">
    <property type="entry name" value="PDDEXK_3"/>
    <property type="match status" value="1"/>
</dbReference>